<dbReference type="InterPro" id="IPR036691">
    <property type="entry name" value="Endo/exonu/phosph_ase_sf"/>
</dbReference>
<evidence type="ECO:0000313" key="3">
    <source>
        <dbReference type="Proteomes" id="UP001458880"/>
    </source>
</evidence>
<dbReference type="EMBL" id="JASPKY010000227">
    <property type="protein sequence ID" value="KAK9718565.1"/>
    <property type="molecule type" value="Genomic_DNA"/>
</dbReference>
<dbReference type="PANTHER" id="PTHR33776">
    <property type="entry name" value="ENDO/EXONUCLEASE/PHOSPHATASE DOMAIN-CONTAINING PROTEIN"/>
    <property type="match status" value="1"/>
</dbReference>
<evidence type="ECO:0000313" key="2">
    <source>
        <dbReference type="EMBL" id="KAK9718565.1"/>
    </source>
</evidence>
<proteinExistence type="predicted"/>
<dbReference type="PANTHER" id="PTHR33776:SF4">
    <property type="entry name" value="ENDONUCLEASE_EXONUCLEASE_PHOSPHATASE DOMAIN-CONTAINING PROTEIN"/>
    <property type="match status" value="1"/>
</dbReference>
<keyword evidence="3" id="KW-1185">Reference proteome</keyword>
<organism evidence="2 3">
    <name type="scientific">Popillia japonica</name>
    <name type="common">Japanese beetle</name>
    <dbReference type="NCBI Taxonomy" id="7064"/>
    <lineage>
        <taxon>Eukaryota</taxon>
        <taxon>Metazoa</taxon>
        <taxon>Ecdysozoa</taxon>
        <taxon>Arthropoda</taxon>
        <taxon>Hexapoda</taxon>
        <taxon>Insecta</taxon>
        <taxon>Pterygota</taxon>
        <taxon>Neoptera</taxon>
        <taxon>Endopterygota</taxon>
        <taxon>Coleoptera</taxon>
        <taxon>Polyphaga</taxon>
        <taxon>Scarabaeiformia</taxon>
        <taxon>Scarabaeidae</taxon>
        <taxon>Rutelinae</taxon>
        <taxon>Popillia</taxon>
    </lineage>
</organism>
<dbReference type="InterPro" id="IPR005135">
    <property type="entry name" value="Endo/exonuclease/phosphatase"/>
</dbReference>
<dbReference type="Gene3D" id="3.60.10.10">
    <property type="entry name" value="Endonuclease/exonuclease/phosphatase"/>
    <property type="match status" value="1"/>
</dbReference>
<sequence>MADEISDNATCGVSKDKICEFCETINLLSAVPNVLVNTHSKTVNYNFPSFIFLLNIRSLINKINDLNVLLADCNAYFVCLTETWLKVAHLDHVQLDNYFLACYFCRSSCTGGGVGIYVRKGIEVTAMDFTNYECEKEFEVCGLECKWQSAKMVLINIYRPPESNFSSFISRLSSILSIVFHRNTTIFICADFNIDLKVSSKEQQDLINIFASYGLSKTTSEYTRVTATSATGIDNIFTSISKETTSEYTRVTATSATGIDNIFTSISKEQYYASVHDTYLSDHRSINLRVQLKNNNINSHQWTVRRIFDASNKSNFEYYLSLETWDDVFYAPDVNSKFYAFTNILSYHFNNAFPLRRQLLQAGSKHWITREVICSFFRNTSSQALQNLFVLQKSYPELKELYISAKKRHKDLTNNTKRSF</sequence>
<dbReference type="Pfam" id="PF03372">
    <property type="entry name" value="Exo_endo_phos"/>
    <property type="match status" value="1"/>
</dbReference>
<gene>
    <name evidence="2" type="ORF">QE152_g23156</name>
</gene>
<dbReference type="GO" id="GO:0003824">
    <property type="term" value="F:catalytic activity"/>
    <property type="evidence" value="ECO:0007669"/>
    <property type="project" value="InterPro"/>
</dbReference>
<protein>
    <recommendedName>
        <fullName evidence="1">Endonuclease/exonuclease/phosphatase domain-containing protein</fullName>
    </recommendedName>
</protein>
<dbReference type="AlphaFoldDB" id="A0AAW1KIH7"/>
<evidence type="ECO:0000259" key="1">
    <source>
        <dbReference type="Pfam" id="PF03372"/>
    </source>
</evidence>
<reference evidence="2 3" key="1">
    <citation type="journal article" date="2024" name="BMC Genomics">
        <title>De novo assembly and annotation of Popillia japonica's genome with initial clues to its potential as an invasive pest.</title>
        <authorList>
            <person name="Cucini C."/>
            <person name="Boschi S."/>
            <person name="Funari R."/>
            <person name="Cardaioli E."/>
            <person name="Iannotti N."/>
            <person name="Marturano G."/>
            <person name="Paoli F."/>
            <person name="Bruttini M."/>
            <person name="Carapelli A."/>
            <person name="Frati F."/>
            <person name="Nardi F."/>
        </authorList>
    </citation>
    <scope>NUCLEOTIDE SEQUENCE [LARGE SCALE GENOMIC DNA]</scope>
    <source>
        <strain evidence="2">DMR45628</strain>
    </source>
</reference>
<name>A0AAW1KIH7_POPJA</name>
<dbReference type="SUPFAM" id="SSF56219">
    <property type="entry name" value="DNase I-like"/>
    <property type="match status" value="1"/>
</dbReference>
<feature type="domain" description="Endonuclease/exonuclease/phosphatase" evidence="1">
    <location>
        <begin position="55"/>
        <end position="283"/>
    </location>
</feature>
<dbReference type="Proteomes" id="UP001458880">
    <property type="component" value="Unassembled WGS sequence"/>
</dbReference>
<accession>A0AAW1KIH7</accession>
<comment type="caution">
    <text evidence="2">The sequence shown here is derived from an EMBL/GenBank/DDBJ whole genome shotgun (WGS) entry which is preliminary data.</text>
</comment>